<keyword evidence="2" id="KW-1003">Cell membrane</keyword>
<evidence type="ECO:0000256" key="5">
    <source>
        <dbReference type="ARBA" id="ARBA00029447"/>
    </source>
</evidence>
<evidence type="ECO:0000256" key="3">
    <source>
        <dbReference type="ARBA" id="ARBA00023136"/>
    </source>
</evidence>
<organism evidence="10 11">
    <name type="scientific">Paenibacillus pinisoli</name>
    <dbReference type="NCBI Taxonomy" id="1276110"/>
    <lineage>
        <taxon>Bacteria</taxon>
        <taxon>Bacillati</taxon>
        <taxon>Bacillota</taxon>
        <taxon>Bacilli</taxon>
        <taxon>Bacillales</taxon>
        <taxon>Paenibacillaceae</taxon>
        <taxon>Paenibacillus</taxon>
    </lineage>
</organism>
<evidence type="ECO:0000259" key="9">
    <source>
        <dbReference type="PROSITE" id="PS50885"/>
    </source>
</evidence>
<dbReference type="Pfam" id="PF00672">
    <property type="entry name" value="HAMP"/>
    <property type="match status" value="1"/>
</dbReference>
<dbReference type="Proteomes" id="UP000267798">
    <property type="component" value="Unassembled WGS sequence"/>
</dbReference>
<feature type="domain" description="HAMP" evidence="9">
    <location>
        <begin position="298"/>
        <end position="351"/>
    </location>
</feature>
<evidence type="ECO:0000256" key="2">
    <source>
        <dbReference type="ARBA" id="ARBA00022475"/>
    </source>
</evidence>
<dbReference type="PROSITE" id="PS50111">
    <property type="entry name" value="CHEMOTAXIS_TRANSDUC_2"/>
    <property type="match status" value="1"/>
</dbReference>
<evidence type="ECO:0000256" key="4">
    <source>
        <dbReference type="ARBA" id="ARBA00023224"/>
    </source>
</evidence>
<keyword evidence="4 6" id="KW-0807">Transducer</keyword>
<dbReference type="InterPro" id="IPR004089">
    <property type="entry name" value="MCPsignal_dom"/>
</dbReference>
<gene>
    <name evidence="10" type="ORF">D3P09_05115</name>
</gene>
<dbReference type="CDD" id="cd18774">
    <property type="entry name" value="PDC2_HK_sensor"/>
    <property type="match status" value="1"/>
</dbReference>
<accession>A0A3A6Q389</accession>
<evidence type="ECO:0000313" key="10">
    <source>
        <dbReference type="EMBL" id="RJX41843.1"/>
    </source>
</evidence>
<feature type="transmembrane region" description="Helical" evidence="7">
    <location>
        <begin position="277"/>
        <end position="301"/>
    </location>
</feature>
<dbReference type="Gene3D" id="3.30.450.20">
    <property type="entry name" value="PAS domain"/>
    <property type="match status" value="1"/>
</dbReference>
<dbReference type="EMBL" id="QXQB01000001">
    <property type="protein sequence ID" value="RJX41843.1"/>
    <property type="molecule type" value="Genomic_DNA"/>
</dbReference>
<evidence type="ECO:0000313" key="11">
    <source>
        <dbReference type="Proteomes" id="UP000267798"/>
    </source>
</evidence>
<comment type="subcellular location">
    <subcellularLocation>
        <location evidence="1">Cell membrane</location>
    </subcellularLocation>
</comment>
<evidence type="ECO:0000256" key="6">
    <source>
        <dbReference type="PROSITE-ProRule" id="PRU00284"/>
    </source>
</evidence>
<keyword evidence="11" id="KW-1185">Reference proteome</keyword>
<dbReference type="Pfam" id="PF00015">
    <property type="entry name" value="MCPsignal"/>
    <property type="match status" value="1"/>
</dbReference>
<protein>
    <submittedName>
        <fullName evidence="10">Methyl-accepting chemotaxis protein</fullName>
    </submittedName>
</protein>
<dbReference type="CDD" id="cd06225">
    <property type="entry name" value="HAMP"/>
    <property type="match status" value="1"/>
</dbReference>
<evidence type="ECO:0000259" key="8">
    <source>
        <dbReference type="PROSITE" id="PS50111"/>
    </source>
</evidence>
<dbReference type="AlphaFoldDB" id="A0A3A6Q389"/>
<evidence type="ECO:0000256" key="1">
    <source>
        <dbReference type="ARBA" id="ARBA00004236"/>
    </source>
</evidence>
<comment type="caution">
    <text evidence="10">The sequence shown here is derived from an EMBL/GenBank/DDBJ whole genome shotgun (WGS) entry which is preliminary data.</text>
</comment>
<reference evidence="10 11" key="1">
    <citation type="submission" date="2018-09" db="EMBL/GenBank/DDBJ databases">
        <title>Paenibacillus aracenensis nov. sp. isolated from a cave in southern Spain.</title>
        <authorList>
            <person name="Jurado V."/>
            <person name="Gutierrez-Patricio S."/>
            <person name="Gonzalez-Pimentel J.L."/>
            <person name="Miller A.Z."/>
            <person name="Laiz L."/>
            <person name="Saiz-Jimenez C."/>
        </authorList>
    </citation>
    <scope>NUCLEOTIDE SEQUENCE [LARGE SCALE GENOMIC DNA]</scope>
    <source>
        <strain evidence="10 11">JCM 19203</strain>
    </source>
</reference>
<dbReference type="SMART" id="SM00283">
    <property type="entry name" value="MA"/>
    <property type="match status" value="1"/>
</dbReference>
<dbReference type="PANTHER" id="PTHR32089">
    <property type="entry name" value="METHYL-ACCEPTING CHEMOTAXIS PROTEIN MCPB"/>
    <property type="match status" value="1"/>
</dbReference>
<feature type="domain" description="Methyl-accepting transducer" evidence="8">
    <location>
        <begin position="370"/>
        <end position="620"/>
    </location>
</feature>
<sequence>MTVGLISYSEAKQMVEDNVSEASHQTIVQASDNLDVVFKTYEDFTMQLLVDKEFFALARNIAGHEDESVRYSSAKALSDKFRAYSLSQQSVKGMMLLPVRQGLHVVASGSSLSTKAETLKDSDWYRKTLELNGKTLWIAPQEGGISYDSKTPTIGLSRLMKDGVSSEASYILLLEMDAATFSGRYASVELGEGSALAIIDGEGKYVLAEDASLIGQEASITLPAENSKLAHGSWKGMTSDGSEVLAVYKTFQAMDWKLVGTIPVKTLTKDAEAIRSLTWITALAAALIAVAIGALVIMMIARPLVKLRNLMLQGADGNLAVRSSIRKRRDEIGALSDSFNRMMLQMSELAHEATHSAQAVLSTASRLSDASLKTSSAAKEIAVATEEIAGGASNLAAEAERGSQLTGHIDAGMKQVMSASGIMLASAAQVERASEQGTAYMEQLLEKTGLTEAMTSSMAEKVEALKDSTASISGILEVLNQLTKQTNILSLNAAIEAARAGTAGKGFMVVADEIRKLAEQSRQSIEIVARTTDTIRHGIEETVQVLSQAYPIFREQIGSVKEANGIFISVQQQMEQFVNGLGSVTHSVAELEHSQAALSEAMLSVSSVADQSSATSEEVASLSHEQLSISEHLVSLSGELNEVSSRLKESLAQFNMGERV</sequence>
<dbReference type="PANTHER" id="PTHR32089:SF112">
    <property type="entry name" value="LYSOZYME-LIKE PROTEIN-RELATED"/>
    <property type="match status" value="1"/>
</dbReference>
<dbReference type="PROSITE" id="PS50885">
    <property type="entry name" value="HAMP"/>
    <property type="match status" value="1"/>
</dbReference>
<dbReference type="InterPro" id="IPR003660">
    <property type="entry name" value="HAMP_dom"/>
</dbReference>
<dbReference type="SUPFAM" id="SSF58104">
    <property type="entry name" value="Methyl-accepting chemotaxis protein (MCP) signaling domain"/>
    <property type="match status" value="1"/>
</dbReference>
<keyword evidence="3 7" id="KW-0472">Membrane</keyword>
<dbReference type="GO" id="GO:0005886">
    <property type="term" value="C:plasma membrane"/>
    <property type="evidence" value="ECO:0007669"/>
    <property type="project" value="UniProtKB-SubCell"/>
</dbReference>
<evidence type="ECO:0000256" key="7">
    <source>
        <dbReference type="SAM" id="Phobius"/>
    </source>
</evidence>
<comment type="similarity">
    <text evidence="5">Belongs to the methyl-accepting chemotaxis (MCP) protein family.</text>
</comment>
<name>A0A3A6Q389_9BACL</name>
<dbReference type="SMART" id="SM00304">
    <property type="entry name" value="HAMP"/>
    <property type="match status" value="1"/>
</dbReference>
<keyword evidence="7" id="KW-1133">Transmembrane helix</keyword>
<dbReference type="GO" id="GO:0007165">
    <property type="term" value="P:signal transduction"/>
    <property type="evidence" value="ECO:0007669"/>
    <property type="project" value="UniProtKB-KW"/>
</dbReference>
<dbReference type="OrthoDB" id="9760371at2"/>
<dbReference type="Gene3D" id="1.10.287.950">
    <property type="entry name" value="Methyl-accepting chemotaxis protein"/>
    <property type="match status" value="1"/>
</dbReference>
<proteinExistence type="inferred from homology"/>
<keyword evidence="7" id="KW-0812">Transmembrane</keyword>